<dbReference type="AlphaFoldDB" id="A0A9D2E423"/>
<reference evidence="4" key="2">
    <citation type="submission" date="2021-04" db="EMBL/GenBank/DDBJ databases">
        <authorList>
            <person name="Gilroy R."/>
        </authorList>
    </citation>
    <scope>NUCLEOTIDE SEQUENCE</scope>
    <source>
        <strain evidence="4">ChiGjej4B4-18154</strain>
    </source>
</reference>
<keyword evidence="1" id="KW-0328">Glycosyltransferase</keyword>
<dbReference type="PANTHER" id="PTHR22916:SF51">
    <property type="entry name" value="GLYCOSYLTRANSFERASE EPSH-RELATED"/>
    <property type="match status" value="1"/>
</dbReference>
<comment type="caution">
    <text evidence="4">The sequence shown here is derived from an EMBL/GenBank/DDBJ whole genome shotgun (WGS) entry which is preliminary data.</text>
</comment>
<dbReference type="Pfam" id="PF00535">
    <property type="entry name" value="Glycos_transf_2"/>
    <property type="match status" value="1"/>
</dbReference>
<dbReference type="InterPro" id="IPR001173">
    <property type="entry name" value="Glyco_trans_2-like"/>
</dbReference>
<dbReference type="Proteomes" id="UP000824035">
    <property type="component" value="Unassembled WGS sequence"/>
</dbReference>
<dbReference type="CDD" id="cd00761">
    <property type="entry name" value="Glyco_tranf_GTA_type"/>
    <property type="match status" value="1"/>
</dbReference>
<protein>
    <submittedName>
        <fullName evidence="4">Glycosyltransferase family 2 protein</fullName>
    </submittedName>
</protein>
<dbReference type="InterPro" id="IPR029044">
    <property type="entry name" value="Nucleotide-diphossugar_trans"/>
</dbReference>
<evidence type="ECO:0000256" key="1">
    <source>
        <dbReference type="ARBA" id="ARBA00022676"/>
    </source>
</evidence>
<feature type="domain" description="Glycosyltransferase 2-like" evidence="3">
    <location>
        <begin position="5"/>
        <end position="121"/>
    </location>
</feature>
<evidence type="ECO:0000313" key="5">
    <source>
        <dbReference type="Proteomes" id="UP000824035"/>
    </source>
</evidence>
<proteinExistence type="predicted"/>
<accession>A0A9D2E423</accession>
<dbReference type="SUPFAM" id="SSF53448">
    <property type="entry name" value="Nucleotide-diphospho-sugar transferases"/>
    <property type="match status" value="1"/>
</dbReference>
<dbReference type="Gene3D" id="3.90.550.10">
    <property type="entry name" value="Spore Coat Polysaccharide Biosynthesis Protein SpsA, Chain A"/>
    <property type="match status" value="1"/>
</dbReference>
<reference evidence="4" key="1">
    <citation type="journal article" date="2021" name="PeerJ">
        <title>Extensive microbial diversity within the chicken gut microbiome revealed by metagenomics and culture.</title>
        <authorList>
            <person name="Gilroy R."/>
            <person name="Ravi A."/>
            <person name="Getino M."/>
            <person name="Pursley I."/>
            <person name="Horton D.L."/>
            <person name="Alikhan N.F."/>
            <person name="Baker D."/>
            <person name="Gharbi K."/>
            <person name="Hall N."/>
            <person name="Watson M."/>
            <person name="Adriaenssens E.M."/>
            <person name="Foster-Nyarko E."/>
            <person name="Jarju S."/>
            <person name="Secka A."/>
            <person name="Antonio M."/>
            <person name="Oren A."/>
            <person name="Chaudhuri R.R."/>
            <person name="La Ragione R."/>
            <person name="Hildebrand F."/>
            <person name="Pallen M.J."/>
        </authorList>
    </citation>
    <scope>NUCLEOTIDE SEQUENCE</scope>
    <source>
        <strain evidence="4">ChiGjej4B4-18154</strain>
    </source>
</reference>
<gene>
    <name evidence="4" type="ORF">H9813_04110</name>
</gene>
<evidence type="ECO:0000259" key="3">
    <source>
        <dbReference type="Pfam" id="PF00535"/>
    </source>
</evidence>
<sequence length="349" mass="39827">MPAVSVVVPVYNVKELLPLCLDSIAAQTFADFECILVDDGSTDGSAEVCDAYAERDGRFRVIHKANGGVCSARNAGAAAAAADYVVYCDQDDLFAPRLLELALEAQRQHPEDLIVWPYTRERETFAAQPEAPDQAVYDRRHLLDYLAGDMMIYVWNKLLPRSVLTAMPALFDESLIGGGEDFDFIARFLPVFFRQHPGGCVRQIGAPLYFWNPGNEKSVSRWDSNSRGYSVRQLAFFAKIKQAFPDFYDQDEEQIARCFNRLIRPMVFGFTLAKKNGESLKEFWNSPELAEMLSWLRDHRWYLGLYPPLRLHSAALGRQMLAWMDNKPRLYGLCYGVFYHLLAHGWNHF</sequence>
<dbReference type="RefSeq" id="WP_394966960.1">
    <property type="nucleotide sequence ID" value="NZ_CALXHM010000005.1"/>
</dbReference>
<evidence type="ECO:0000256" key="2">
    <source>
        <dbReference type="ARBA" id="ARBA00022679"/>
    </source>
</evidence>
<dbReference type="PANTHER" id="PTHR22916">
    <property type="entry name" value="GLYCOSYLTRANSFERASE"/>
    <property type="match status" value="1"/>
</dbReference>
<keyword evidence="2" id="KW-0808">Transferase</keyword>
<organism evidence="4 5">
    <name type="scientific">Candidatus Allofournierella merdipullorum</name>
    <dbReference type="NCBI Taxonomy" id="2838595"/>
    <lineage>
        <taxon>Bacteria</taxon>
        <taxon>Bacillati</taxon>
        <taxon>Bacillota</taxon>
        <taxon>Clostridia</taxon>
        <taxon>Eubacteriales</taxon>
        <taxon>Oscillospiraceae</taxon>
        <taxon>Allofournierella</taxon>
    </lineage>
</organism>
<name>A0A9D2E423_9FIRM</name>
<dbReference type="GO" id="GO:0016757">
    <property type="term" value="F:glycosyltransferase activity"/>
    <property type="evidence" value="ECO:0007669"/>
    <property type="project" value="UniProtKB-KW"/>
</dbReference>
<evidence type="ECO:0000313" key="4">
    <source>
        <dbReference type="EMBL" id="HIZ30405.1"/>
    </source>
</evidence>
<dbReference type="EMBL" id="DXBV01000037">
    <property type="protein sequence ID" value="HIZ30405.1"/>
    <property type="molecule type" value="Genomic_DNA"/>
</dbReference>